<reference evidence="1" key="1">
    <citation type="journal article" date="2013" name="Genetics">
        <title>The draft genome and transcriptome of Panagrellus redivivus are shaped by the harsh demands of a free-living lifestyle.</title>
        <authorList>
            <person name="Srinivasan J."/>
            <person name="Dillman A.R."/>
            <person name="Macchietto M.G."/>
            <person name="Heikkinen L."/>
            <person name="Lakso M."/>
            <person name="Fracchia K.M."/>
            <person name="Antoshechkin I."/>
            <person name="Mortazavi A."/>
            <person name="Wong G."/>
            <person name="Sternberg P.W."/>
        </authorList>
    </citation>
    <scope>NUCLEOTIDE SEQUENCE [LARGE SCALE GENOMIC DNA]</scope>
    <source>
        <strain evidence="1">MT8872</strain>
    </source>
</reference>
<reference evidence="2" key="2">
    <citation type="submission" date="2020-10" db="UniProtKB">
        <authorList>
            <consortium name="WormBaseParasite"/>
        </authorList>
    </citation>
    <scope>IDENTIFICATION</scope>
</reference>
<evidence type="ECO:0000313" key="2">
    <source>
        <dbReference type="WBParaSite" id="Pan_g8196.t1"/>
    </source>
</evidence>
<proteinExistence type="predicted"/>
<accession>A0A7E4W8D2</accession>
<dbReference type="Proteomes" id="UP000492821">
    <property type="component" value="Unassembled WGS sequence"/>
</dbReference>
<name>A0A7E4W8D2_PANRE</name>
<sequence length="70" mass="8060">MAAPQVHYFRHFHQINNAKKRLKQETTPRPQGIAFGTHPSKVTQAPVDIVFDHLSVCRFVSGCKCRFFYA</sequence>
<organism evidence="1 2">
    <name type="scientific">Panagrellus redivivus</name>
    <name type="common">Microworm</name>
    <dbReference type="NCBI Taxonomy" id="6233"/>
    <lineage>
        <taxon>Eukaryota</taxon>
        <taxon>Metazoa</taxon>
        <taxon>Ecdysozoa</taxon>
        <taxon>Nematoda</taxon>
        <taxon>Chromadorea</taxon>
        <taxon>Rhabditida</taxon>
        <taxon>Tylenchina</taxon>
        <taxon>Panagrolaimomorpha</taxon>
        <taxon>Panagrolaimoidea</taxon>
        <taxon>Panagrolaimidae</taxon>
        <taxon>Panagrellus</taxon>
    </lineage>
</organism>
<evidence type="ECO:0000313" key="1">
    <source>
        <dbReference type="Proteomes" id="UP000492821"/>
    </source>
</evidence>
<keyword evidence="1" id="KW-1185">Reference proteome</keyword>
<dbReference type="WBParaSite" id="Pan_g8196.t1">
    <property type="protein sequence ID" value="Pan_g8196.t1"/>
    <property type="gene ID" value="Pan_g8196"/>
</dbReference>
<protein>
    <submittedName>
        <fullName evidence="2">C3H1-type domain-containing protein</fullName>
    </submittedName>
</protein>
<dbReference type="AlphaFoldDB" id="A0A7E4W8D2"/>